<comment type="caution">
    <text evidence="1">The sequence shown here is derived from an EMBL/GenBank/DDBJ whole genome shotgun (WGS) entry which is preliminary data.</text>
</comment>
<reference evidence="1" key="1">
    <citation type="journal article" date="2021" name="Open Biol.">
        <title>Shared evolutionary footprints suggest mitochondrial oxidative damage underlies multiple complex I losses in fungi.</title>
        <authorList>
            <person name="Schikora-Tamarit M.A."/>
            <person name="Marcet-Houben M."/>
            <person name="Nosek J."/>
            <person name="Gabaldon T."/>
        </authorList>
    </citation>
    <scope>NUCLEOTIDE SEQUENCE</scope>
    <source>
        <strain evidence="1">CBS2887</strain>
    </source>
</reference>
<name>A0A9P8TP69_WICPI</name>
<evidence type="ECO:0000313" key="1">
    <source>
        <dbReference type="EMBL" id="KAH3686838.1"/>
    </source>
</evidence>
<evidence type="ECO:0000313" key="2">
    <source>
        <dbReference type="Proteomes" id="UP000774326"/>
    </source>
</evidence>
<accession>A0A9P8TP69</accession>
<dbReference type="AlphaFoldDB" id="A0A9P8TP69"/>
<dbReference type="Proteomes" id="UP000774326">
    <property type="component" value="Unassembled WGS sequence"/>
</dbReference>
<dbReference type="EMBL" id="JAEUBG010001186">
    <property type="protein sequence ID" value="KAH3686838.1"/>
    <property type="molecule type" value="Genomic_DNA"/>
</dbReference>
<keyword evidence="2" id="KW-1185">Reference proteome</keyword>
<gene>
    <name evidence="1" type="ORF">WICPIJ_002165</name>
</gene>
<proteinExistence type="predicted"/>
<reference evidence="1" key="2">
    <citation type="submission" date="2021-01" db="EMBL/GenBank/DDBJ databases">
        <authorList>
            <person name="Schikora-Tamarit M.A."/>
        </authorList>
    </citation>
    <scope>NUCLEOTIDE SEQUENCE</scope>
    <source>
        <strain evidence="1">CBS2887</strain>
    </source>
</reference>
<protein>
    <submittedName>
        <fullName evidence="1">Uncharacterized protein</fullName>
    </submittedName>
</protein>
<sequence>MRLVMLGGLQSGGLGWLLRRDNRWVNVLQVFLLAWRNVLGWLVLGAVESESDVLLVHQLVEKILALLVDRRPGRGAGLWHWNLSGDTGVLVLFVKTAVIKLDASFFRHVAVPSVRAPLDLSSELVCLLLESMVLWVGSVNGGRVEVLVERRLDTKLLLVSLELVPGLPVVHHLEVEPGVRLRCPLLNVSFSVVVAASLVSGRDIGVRSERGGLLLDRVMEVDILQLEINQVVVADGVDAIVQLNVDLERLVSKVDVLQHTFNRDVGVGQTFELGADGVDNQVEEAVHELVLKLAVAKEQSQILAVA</sequence>
<organism evidence="1 2">
    <name type="scientific">Wickerhamomyces pijperi</name>
    <name type="common">Yeast</name>
    <name type="synonym">Pichia pijperi</name>
    <dbReference type="NCBI Taxonomy" id="599730"/>
    <lineage>
        <taxon>Eukaryota</taxon>
        <taxon>Fungi</taxon>
        <taxon>Dikarya</taxon>
        <taxon>Ascomycota</taxon>
        <taxon>Saccharomycotina</taxon>
        <taxon>Saccharomycetes</taxon>
        <taxon>Phaffomycetales</taxon>
        <taxon>Wickerhamomycetaceae</taxon>
        <taxon>Wickerhamomyces</taxon>
    </lineage>
</organism>